<feature type="region of interest" description="Disordered" evidence="5">
    <location>
        <begin position="174"/>
        <end position="207"/>
    </location>
</feature>
<evidence type="ECO:0000256" key="5">
    <source>
        <dbReference type="SAM" id="MobiDB-lite"/>
    </source>
</evidence>
<dbReference type="PANTHER" id="PTHR31794">
    <property type="entry name" value="AUXIN EFFLUX TRANSPORTER FAMILY PROTEIN (EUROFUNG)"/>
    <property type="match status" value="1"/>
</dbReference>
<dbReference type="AlphaFoldDB" id="A0A6A5XRA0"/>
<feature type="transmembrane region" description="Helical" evidence="6">
    <location>
        <begin position="372"/>
        <end position="393"/>
    </location>
</feature>
<feature type="transmembrane region" description="Helical" evidence="6">
    <location>
        <begin position="261"/>
        <end position="281"/>
    </location>
</feature>
<feature type="transmembrane region" description="Helical" evidence="6">
    <location>
        <begin position="12"/>
        <end position="33"/>
    </location>
</feature>
<dbReference type="InterPro" id="IPR004776">
    <property type="entry name" value="Mem_transp_PIN-like"/>
</dbReference>
<dbReference type="GO" id="GO:0016020">
    <property type="term" value="C:membrane"/>
    <property type="evidence" value="ECO:0007669"/>
    <property type="project" value="UniProtKB-SubCell"/>
</dbReference>
<proteinExistence type="predicted"/>
<dbReference type="GeneID" id="54287809"/>
<evidence type="ECO:0000313" key="7">
    <source>
        <dbReference type="EMBL" id="KAF2015281.1"/>
    </source>
</evidence>
<feature type="transmembrane region" description="Helical" evidence="6">
    <location>
        <begin position="75"/>
        <end position="95"/>
    </location>
</feature>
<gene>
    <name evidence="7" type="ORF">BU24DRAFT_441096</name>
</gene>
<comment type="subcellular location">
    <subcellularLocation>
        <location evidence="1">Membrane</location>
        <topology evidence="1">Multi-pass membrane protein</topology>
    </subcellularLocation>
</comment>
<reference evidence="7" key="1">
    <citation type="journal article" date="2020" name="Stud. Mycol.">
        <title>101 Dothideomycetes genomes: a test case for predicting lifestyles and emergence of pathogens.</title>
        <authorList>
            <person name="Haridas S."/>
            <person name="Albert R."/>
            <person name="Binder M."/>
            <person name="Bloem J."/>
            <person name="Labutti K."/>
            <person name="Salamov A."/>
            <person name="Andreopoulos B."/>
            <person name="Baker S."/>
            <person name="Barry K."/>
            <person name="Bills G."/>
            <person name="Bluhm B."/>
            <person name="Cannon C."/>
            <person name="Castanera R."/>
            <person name="Culley D."/>
            <person name="Daum C."/>
            <person name="Ezra D."/>
            <person name="Gonzalez J."/>
            <person name="Henrissat B."/>
            <person name="Kuo A."/>
            <person name="Liang C."/>
            <person name="Lipzen A."/>
            <person name="Lutzoni F."/>
            <person name="Magnuson J."/>
            <person name="Mondo S."/>
            <person name="Nolan M."/>
            <person name="Ohm R."/>
            <person name="Pangilinan J."/>
            <person name="Park H.-J."/>
            <person name="Ramirez L."/>
            <person name="Alfaro M."/>
            <person name="Sun H."/>
            <person name="Tritt A."/>
            <person name="Yoshinaga Y."/>
            <person name="Zwiers L.-H."/>
            <person name="Turgeon B."/>
            <person name="Goodwin S."/>
            <person name="Spatafora J."/>
            <person name="Crous P."/>
            <person name="Grigoriev I."/>
        </authorList>
    </citation>
    <scope>NUCLEOTIDE SEQUENCE</scope>
    <source>
        <strain evidence="7">CBS 175.79</strain>
    </source>
</reference>
<dbReference type="GO" id="GO:0055085">
    <property type="term" value="P:transmembrane transport"/>
    <property type="evidence" value="ECO:0007669"/>
    <property type="project" value="InterPro"/>
</dbReference>
<keyword evidence="4 6" id="KW-0472">Membrane</keyword>
<feature type="compositionally biased region" description="Acidic residues" evidence="5">
    <location>
        <begin position="177"/>
        <end position="200"/>
    </location>
</feature>
<evidence type="ECO:0000256" key="4">
    <source>
        <dbReference type="ARBA" id="ARBA00023136"/>
    </source>
</evidence>
<feature type="transmembrane region" description="Helical" evidence="6">
    <location>
        <begin position="405"/>
        <end position="428"/>
    </location>
</feature>
<accession>A0A6A5XRA0</accession>
<evidence type="ECO:0000256" key="3">
    <source>
        <dbReference type="ARBA" id="ARBA00022989"/>
    </source>
</evidence>
<dbReference type="RefSeq" id="XP_033383620.1">
    <property type="nucleotide sequence ID" value="XM_033530412.1"/>
</dbReference>
<sequence length="437" mass="47599">MGTSSSDLAIPFVGALQASVSVLLTIFYGVLAAQFKLLSSNGAKEVSNTCVRMFLPALLIFKVGSELQQGTAIRYVPILIWALFYNLLSVGIGVVTTKVLKLPSWATPALAFNNTTSLPLLLIQSLDATGILDLILTDGDSSSEAVKRAQSYFLINSMVSNSLTFALGPRLLRPGDEDAPDDDETSDSDDNNNDDDEEEQSNLLPGELIDEETSLLPSRLVHHTNHHARKTYLTTNKRFQRLPPWSQSTLTFLYEFANAPLLGALAGAFIGLIPALHRLFFNEFTHGGYVNAWLTTSIKNIGDLFASLQIIVVGVKLSQSIRKMKRGEDSGPFSWTSFVFITLVRFVVWPLISIPFIYALCTRTSLLDADPMLWFAMMLMPTGPPAMILVALADVNGSPEREKMAIAKFLTASYAVTPLICFAVVGALKAGEAAVGR</sequence>
<dbReference type="EMBL" id="ML978069">
    <property type="protein sequence ID" value="KAF2015281.1"/>
    <property type="molecule type" value="Genomic_DNA"/>
</dbReference>
<dbReference type="Proteomes" id="UP000799778">
    <property type="component" value="Unassembled WGS sequence"/>
</dbReference>
<name>A0A6A5XRA0_9PLEO</name>
<evidence type="ECO:0000256" key="1">
    <source>
        <dbReference type="ARBA" id="ARBA00004141"/>
    </source>
</evidence>
<feature type="transmembrane region" description="Helical" evidence="6">
    <location>
        <begin position="301"/>
        <end position="317"/>
    </location>
</feature>
<evidence type="ECO:0000313" key="8">
    <source>
        <dbReference type="Proteomes" id="UP000799778"/>
    </source>
</evidence>
<keyword evidence="8" id="KW-1185">Reference proteome</keyword>
<evidence type="ECO:0008006" key="9">
    <source>
        <dbReference type="Google" id="ProtNLM"/>
    </source>
</evidence>
<evidence type="ECO:0000256" key="6">
    <source>
        <dbReference type="SAM" id="Phobius"/>
    </source>
</evidence>
<feature type="transmembrane region" description="Helical" evidence="6">
    <location>
        <begin position="338"/>
        <end position="360"/>
    </location>
</feature>
<dbReference type="OrthoDB" id="191139at2759"/>
<dbReference type="GO" id="GO:0005783">
    <property type="term" value="C:endoplasmic reticulum"/>
    <property type="evidence" value="ECO:0007669"/>
    <property type="project" value="TreeGrafter"/>
</dbReference>
<organism evidence="7 8">
    <name type="scientific">Aaosphaeria arxii CBS 175.79</name>
    <dbReference type="NCBI Taxonomy" id="1450172"/>
    <lineage>
        <taxon>Eukaryota</taxon>
        <taxon>Fungi</taxon>
        <taxon>Dikarya</taxon>
        <taxon>Ascomycota</taxon>
        <taxon>Pezizomycotina</taxon>
        <taxon>Dothideomycetes</taxon>
        <taxon>Pleosporomycetidae</taxon>
        <taxon>Pleosporales</taxon>
        <taxon>Pleosporales incertae sedis</taxon>
        <taxon>Aaosphaeria</taxon>
    </lineage>
</organism>
<keyword evidence="3 6" id="KW-1133">Transmembrane helix</keyword>
<keyword evidence="2 6" id="KW-0812">Transmembrane</keyword>
<evidence type="ECO:0000256" key="2">
    <source>
        <dbReference type="ARBA" id="ARBA00022692"/>
    </source>
</evidence>
<protein>
    <recommendedName>
        <fullName evidence="9">Auxin efflux carrier</fullName>
    </recommendedName>
</protein>
<dbReference type="Pfam" id="PF03547">
    <property type="entry name" value="Mem_trans"/>
    <property type="match status" value="1"/>
</dbReference>
<dbReference type="PANTHER" id="PTHR31794:SF4">
    <property type="entry name" value="AUXIN EFFLUX TRANSPORTER FAMILY PROTEIN (EUROFUNG)"/>
    <property type="match status" value="1"/>
</dbReference>